<reference evidence="2" key="1">
    <citation type="submission" date="2020-05" db="EMBL/GenBank/DDBJ databases">
        <title>WGS assembly of Panicum virgatum.</title>
        <authorList>
            <person name="Lovell J.T."/>
            <person name="Jenkins J."/>
            <person name="Shu S."/>
            <person name="Juenger T.E."/>
            <person name="Schmutz J."/>
        </authorList>
    </citation>
    <scope>NUCLEOTIDE SEQUENCE</scope>
    <source>
        <strain evidence="2">AP13</strain>
    </source>
</reference>
<comment type="caution">
    <text evidence="2">The sequence shown here is derived from an EMBL/GenBank/DDBJ whole genome shotgun (WGS) entry which is preliminary data.</text>
</comment>
<organism evidence="2 3">
    <name type="scientific">Panicum virgatum</name>
    <name type="common">Blackwell switchgrass</name>
    <dbReference type="NCBI Taxonomy" id="38727"/>
    <lineage>
        <taxon>Eukaryota</taxon>
        <taxon>Viridiplantae</taxon>
        <taxon>Streptophyta</taxon>
        <taxon>Embryophyta</taxon>
        <taxon>Tracheophyta</taxon>
        <taxon>Spermatophyta</taxon>
        <taxon>Magnoliopsida</taxon>
        <taxon>Liliopsida</taxon>
        <taxon>Poales</taxon>
        <taxon>Poaceae</taxon>
        <taxon>PACMAD clade</taxon>
        <taxon>Panicoideae</taxon>
        <taxon>Panicodae</taxon>
        <taxon>Paniceae</taxon>
        <taxon>Panicinae</taxon>
        <taxon>Panicum</taxon>
        <taxon>Panicum sect. Hiantes</taxon>
    </lineage>
</organism>
<gene>
    <name evidence="2" type="ORF">PVAP13_9KG102200</name>
</gene>
<evidence type="ECO:0000256" key="1">
    <source>
        <dbReference type="SAM" id="MobiDB-lite"/>
    </source>
</evidence>
<feature type="region of interest" description="Disordered" evidence="1">
    <location>
        <begin position="64"/>
        <end position="89"/>
    </location>
</feature>
<protein>
    <submittedName>
        <fullName evidence="2">Uncharacterized protein</fullName>
    </submittedName>
</protein>
<evidence type="ECO:0000313" key="3">
    <source>
        <dbReference type="Proteomes" id="UP000823388"/>
    </source>
</evidence>
<dbReference type="AlphaFoldDB" id="A0A8T0NK05"/>
<sequence length="89" mass="10040">MAERAQAAPIHWLVSLTMGTGHRQRSGQWPFSFFPPSFLQVRFRLPLRARGWLPATWERWPLGAASCNSSSSRSSTPGPVKRWGTTTED</sequence>
<name>A0A8T0NK05_PANVG</name>
<evidence type="ECO:0000313" key="2">
    <source>
        <dbReference type="EMBL" id="KAG2547446.1"/>
    </source>
</evidence>
<keyword evidence="3" id="KW-1185">Reference proteome</keyword>
<dbReference type="EMBL" id="CM029053">
    <property type="protein sequence ID" value="KAG2547446.1"/>
    <property type="molecule type" value="Genomic_DNA"/>
</dbReference>
<accession>A0A8T0NK05</accession>
<proteinExistence type="predicted"/>
<dbReference type="Proteomes" id="UP000823388">
    <property type="component" value="Chromosome 9K"/>
</dbReference>
<feature type="compositionally biased region" description="Low complexity" evidence="1">
    <location>
        <begin position="66"/>
        <end position="75"/>
    </location>
</feature>